<evidence type="ECO:0000256" key="5">
    <source>
        <dbReference type="ARBA" id="ARBA00022968"/>
    </source>
</evidence>
<dbReference type="PANTHER" id="PTHR12129:SF15">
    <property type="entry name" value="URONYL 2-SULFOTRANSFERASE"/>
    <property type="match status" value="1"/>
</dbReference>
<organism evidence="10 11">
    <name type="scientific">Owenia fusiformis</name>
    <name type="common">Polychaete worm</name>
    <dbReference type="NCBI Taxonomy" id="6347"/>
    <lineage>
        <taxon>Eukaryota</taxon>
        <taxon>Metazoa</taxon>
        <taxon>Spiralia</taxon>
        <taxon>Lophotrochozoa</taxon>
        <taxon>Annelida</taxon>
        <taxon>Polychaeta</taxon>
        <taxon>Sedentaria</taxon>
        <taxon>Canalipalpata</taxon>
        <taxon>Sabellida</taxon>
        <taxon>Oweniida</taxon>
        <taxon>Oweniidae</taxon>
        <taxon>Owenia</taxon>
    </lineage>
</organism>
<evidence type="ECO:0000313" key="10">
    <source>
        <dbReference type="EMBL" id="CAH1779003.1"/>
    </source>
</evidence>
<dbReference type="AlphaFoldDB" id="A0A8J1US02"/>
<keyword evidence="11" id="KW-1185">Reference proteome</keyword>
<evidence type="ECO:0000256" key="9">
    <source>
        <dbReference type="ARBA" id="ARBA00023180"/>
    </source>
</evidence>
<dbReference type="GO" id="GO:0008146">
    <property type="term" value="F:sulfotransferase activity"/>
    <property type="evidence" value="ECO:0007669"/>
    <property type="project" value="InterPro"/>
</dbReference>
<keyword evidence="6" id="KW-1133">Transmembrane helix</keyword>
<comment type="caution">
    <text evidence="10">The sequence shown here is derived from an EMBL/GenBank/DDBJ whole genome shotgun (WGS) entry which is preliminary data.</text>
</comment>
<keyword evidence="4" id="KW-0812">Transmembrane</keyword>
<dbReference type="InterPro" id="IPR005331">
    <property type="entry name" value="Sulfotransferase"/>
</dbReference>
<sequence length="363" mass="41905">MISQSKAMCLLVAIVATTILLANLKCSWNTCISSINPPAPSAKRSNFVGYNGSSYITQPRSNIYLNGFEEKNRNRNLVLYSRSPKCGSTTLNAVMKAACEYGGKYTFNNLQSNAEPLPKKSELKTVAKKRKFALTHLLQESPTIVIGHLSFFDFIELGYKQPLFIDIVRDPVERWISHYYYFRSSERHIKNLKFTDKDINQPFEECFQIWKNTTGCSGMNITQTAACLVRKGRNKKGCLEFQVDHSFYSYWFSGKYSTNRSLISSANAKSNIEKYYAFVGLTEHLNETVRAMERVLPRFTDEMSRAYNDLRGEHVKNRSLNKKRPSNETIAVMKEYTANDYDLYRFISQRFYRHLNRLGIKLT</sequence>
<dbReference type="EMBL" id="CAIIXF020000003">
    <property type="protein sequence ID" value="CAH1779003.1"/>
    <property type="molecule type" value="Genomic_DNA"/>
</dbReference>
<dbReference type="Gene3D" id="3.40.50.300">
    <property type="entry name" value="P-loop containing nucleotide triphosphate hydrolases"/>
    <property type="match status" value="1"/>
</dbReference>
<evidence type="ECO:0000313" key="11">
    <source>
        <dbReference type="Proteomes" id="UP000749559"/>
    </source>
</evidence>
<dbReference type="Proteomes" id="UP000749559">
    <property type="component" value="Unassembled WGS sequence"/>
</dbReference>
<accession>A0A8J1US02</accession>
<evidence type="ECO:0000256" key="1">
    <source>
        <dbReference type="ARBA" id="ARBA00004323"/>
    </source>
</evidence>
<proteinExistence type="inferred from homology"/>
<name>A0A8J1US02_OWEFU</name>
<reference evidence="10" key="1">
    <citation type="submission" date="2022-03" db="EMBL/GenBank/DDBJ databases">
        <authorList>
            <person name="Martin C."/>
        </authorList>
    </citation>
    <scope>NUCLEOTIDE SEQUENCE</scope>
</reference>
<keyword evidence="5" id="KW-0735">Signal-anchor</keyword>
<dbReference type="PANTHER" id="PTHR12129">
    <property type="entry name" value="HEPARAN SULFATE 2-O-SULFOTRANSFERASE"/>
    <property type="match status" value="1"/>
</dbReference>
<comment type="subcellular location">
    <subcellularLocation>
        <location evidence="1">Golgi apparatus membrane</location>
        <topology evidence="1">Single-pass type II membrane protein</topology>
    </subcellularLocation>
</comment>
<dbReference type="GO" id="GO:0000139">
    <property type="term" value="C:Golgi membrane"/>
    <property type="evidence" value="ECO:0007669"/>
    <property type="project" value="UniProtKB-SubCell"/>
</dbReference>
<evidence type="ECO:0000256" key="6">
    <source>
        <dbReference type="ARBA" id="ARBA00022989"/>
    </source>
</evidence>
<dbReference type="InterPro" id="IPR007734">
    <property type="entry name" value="Heparan_SO4_2-O-STrfase"/>
</dbReference>
<evidence type="ECO:0000256" key="7">
    <source>
        <dbReference type="ARBA" id="ARBA00023034"/>
    </source>
</evidence>
<dbReference type="SUPFAM" id="SSF52540">
    <property type="entry name" value="P-loop containing nucleoside triphosphate hydrolases"/>
    <property type="match status" value="1"/>
</dbReference>
<keyword evidence="3" id="KW-0808">Transferase</keyword>
<keyword evidence="7" id="KW-0333">Golgi apparatus</keyword>
<dbReference type="OrthoDB" id="10019582at2759"/>
<keyword evidence="8" id="KW-0472">Membrane</keyword>
<evidence type="ECO:0000256" key="2">
    <source>
        <dbReference type="ARBA" id="ARBA00010569"/>
    </source>
</evidence>
<comment type="similarity">
    <text evidence="2">Belongs to the sulfotransferase 3 family.</text>
</comment>
<dbReference type="Pfam" id="PF03567">
    <property type="entry name" value="Sulfotransfer_2"/>
    <property type="match status" value="1"/>
</dbReference>
<dbReference type="InterPro" id="IPR027417">
    <property type="entry name" value="P-loop_NTPase"/>
</dbReference>
<evidence type="ECO:0000256" key="3">
    <source>
        <dbReference type="ARBA" id="ARBA00022679"/>
    </source>
</evidence>
<evidence type="ECO:0000256" key="8">
    <source>
        <dbReference type="ARBA" id="ARBA00023136"/>
    </source>
</evidence>
<evidence type="ECO:0000256" key="4">
    <source>
        <dbReference type="ARBA" id="ARBA00022692"/>
    </source>
</evidence>
<keyword evidence="9" id="KW-0325">Glycoprotein</keyword>
<gene>
    <name evidence="10" type="ORF">OFUS_LOCUS5854</name>
</gene>
<protein>
    <submittedName>
        <fullName evidence="10">Uncharacterized protein</fullName>
    </submittedName>
</protein>